<sequence>MAVAALALAVLAYAAYAALFYTAQRQLLFPLADTVRHPFRTALTTPAQLVEPTVSFGHARGVFLPAAATPAPALLFFHGNGETIDQHLDTLAALNTLGLNVFLLELPGYAGADGAPTFDSLVEASTAAYDWLAQDSRVDKRKIVAFGRSIGGAPAAELSRHRPLAALVLLSTFASTADLARDHFLPPFLALDPFDSAARIREFSGAVLLMHGDNDEVIPAAHARRMAGASPRAQLHTEPCGHNDCRYFGAALLPLLRTFLQAHQVLPTP</sequence>
<dbReference type="InterPro" id="IPR022742">
    <property type="entry name" value="Hydrolase_4"/>
</dbReference>
<accession>A0A4R6YSI6</accession>
<dbReference type="EMBL" id="SNZH01000011">
    <property type="protein sequence ID" value="TDR41153.1"/>
    <property type="molecule type" value="Genomic_DNA"/>
</dbReference>
<dbReference type="AlphaFoldDB" id="A0A4R6YSI6"/>
<evidence type="ECO:0000313" key="3">
    <source>
        <dbReference type="Proteomes" id="UP000295293"/>
    </source>
</evidence>
<dbReference type="PANTHER" id="PTHR12277">
    <property type="entry name" value="ALPHA/BETA HYDROLASE DOMAIN-CONTAINING PROTEIN"/>
    <property type="match status" value="1"/>
</dbReference>
<dbReference type="InterPro" id="IPR029058">
    <property type="entry name" value="AB_hydrolase_fold"/>
</dbReference>
<dbReference type="Proteomes" id="UP000295293">
    <property type="component" value="Unassembled WGS sequence"/>
</dbReference>
<gene>
    <name evidence="2" type="ORF">DFR29_11165</name>
</gene>
<reference evidence="2 3" key="1">
    <citation type="submission" date="2019-03" db="EMBL/GenBank/DDBJ databases">
        <title>Genomic Encyclopedia of Type Strains, Phase IV (KMG-IV): sequencing the most valuable type-strain genomes for metagenomic binning, comparative biology and taxonomic classification.</title>
        <authorList>
            <person name="Goeker M."/>
        </authorList>
    </citation>
    <scope>NUCLEOTIDE SEQUENCE [LARGE SCALE GENOMIC DNA]</scope>
    <source>
        <strain evidence="2 3">DSM 21667</strain>
    </source>
</reference>
<evidence type="ECO:0000313" key="2">
    <source>
        <dbReference type="EMBL" id="TDR41153.1"/>
    </source>
</evidence>
<dbReference type="PANTHER" id="PTHR12277:SF79">
    <property type="entry name" value="XAA-PRO DIPEPTIDYL-PEPTIDASE-RELATED"/>
    <property type="match status" value="1"/>
</dbReference>
<organism evidence="2 3">
    <name type="scientific">Tahibacter aquaticus</name>
    <dbReference type="NCBI Taxonomy" id="520092"/>
    <lineage>
        <taxon>Bacteria</taxon>
        <taxon>Pseudomonadati</taxon>
        <taxon>Pseudomonadota</taxon>
        <taxon>Gammaproteobacteria</taxon>
        <taxon>Lysobacterales</taxon>
        <taxon>Rhodanobacteraceae</taxon>
        <taxon>Tahibacter</taxon>
    </lineage>
</organism>
<evidence type="ECO:0000259" key="1">
    <source>
        <dbReference type="Pfam" id="PF12146"/>
    </source>
</evidence>
<protein>
    <recommendedName>
        <fullName evidence="1">Serine aminopeptidase S33 domain-containing protein</fullName>
    </recommendedName>
</protein>
<dbReference type="Pfam" id="PF12146">
    <property type="entry name" value="Hydrolase_4"/>
    <property type="match status" value="1"/>
</dbReference>
<dbReference type="Gene3D" id="3.40.50.1820">
    <property type="entry name" value="alpha/beta hydrolase"/>
    <property type="match status" value="1"/>
</dbReference>
<name>A0A4R6YSI6_9GAMM</name>
<keyword evidence="3" id="KW-1185">Reference proteome</keyword>
<dbReference type="SUPFAM" id="SSF53474">
    <property type="entry name" value="alpha/beta-Hydrolases"/>
    <property type="match status" value="1"/>
</dbReference>
<comment type="caution">
    <text evidence="2">The sequence shown here is derived from an EMBL/GenBank/DDBJ whole genome shotgun (WGS) entry which is preliminary data.</text>
</comment>
<proteinExistence type="predicted"/>
<feature type="domain" description="Serine aminopeptidase S33" evidence="1">
    <location>
        <begin position="70"/>
        <end position="177"/>
    </location>
</feature>